<dbReference type="RefSeq" id="WP_147935239.1">
    <property type="nucleotide sequence ID" value="NZ_VPFD01000013.1"/>
</dbReference>
<dbReference type="GO" id="GO:0003886">
    <property type="term" value="F:DNA (cytosine-5-)-methyltransferase activity"/>
    <property type="evidence" value="ECO:0007669"/>
    <property type="project" value="UniProtKB-EC"/>
</dbReference>
<evidence type="ECO:0000256" key="3">
    <source>
        <dbReference type="ARBA" id="ARBA00022679"/>
    </source>
</evidence>
<dbReference type="PROSITE" id="PS51679">
    <property type="entry name" value="SAM_MT_C5"/>
    <property type="match status" value="1"/>
</dbReference>
<dbReference type="GO" id="GO:0032259">
    <property type="term" value="P:methylation"/>
    <property type="evidence" value="ECO:0007669"/>
    <property type="project" value="UniProtKB-KW"/>
</dbReference>
<dbReference type="Gene3D" id="3.40.50.150">
    <property type="entry name" value="Vaccinia Virus protein VP39"/>
    <property type="match status" value="1"/>
</dbReference>
<dbReference type="GO" id="GO:0044027">
    <property type="term" value="P:negative regulation of gene expression via chromosomal CpG island methylation"/>
    <property type="evidence" value="ECO:0007669"/>
    <property type="project" value="TreeGrafter"/>
</dbReference>
<dbReference type="Pfam" id="PF00145">
    <property type="entry name" value="DNA_methylase"/>
    <property type="match status" value="1"/>
</dbReference>
<evidence type="ECO:0000256" key="6">
    <source>
        <dbReference type="ARBA" id="ARBA00047422"/>
    </source>
</evidence>
<dbReference type="InterPro" id="IPR001525">
    <property type="entry name" value="C5_MeTfrase"/>
</dbReference>
<sequence>MKQSNSSSFSCIDLFAGCGGLSLGLHEAGWDGVFAVERDPMAFETLSKNLLHEKAPYRAYHAWPEWLPKKNHDIVELLKDPNIREKLSGLQGQVALMAGGPPCQGFSVGGKRDGADERNTLVFQMLDMVNLVRPRVVLIENVEGIARKFVARPGGDKTSVADAVIERLAELGYTGTFQVLDASVFGVPQARKRVAIIGVANCPVDSHELKGMFVKATANAAKKVRTHWGLHPTIDVTAEDAIHDLHGGNRVICPDSEKFESATYVSAGSAYANAMRRGTLEGSVPDSHRFSKHGTRIEMLYKLAHETQPPGRLSKQFLLANDTKKDKKVLIDTSKVVSTITTHPDEFIHYAEPRNITVREMARLQSFPDDFHFYGRYTINGPRRKLDVARCSQVGNAVPPLLAEGIGLAVREILSSLESKRIKMPTPTSGDVEATVETALLAD</sequence>
<evidence type="ECO:0000313" key="9">
    <source>
        <dbReference type="EMBL" id="TXF99467.1"/>
    </source>
</evidence>
<dbReference type="Proteomes" id="UP000321413">
    <property type="component" value="Unassembled WGS sequence"/>
</dbReference>
<protein>
    <recommendedName>
        <fullName evidence="1">DNA (cytosine-5-)-methyltransferase</fullName>
        <ecNumber evidence="1">2.1.1.37</ecNumber>
    </recommendedName>
</protein>
<keyword evidence="2 7" id="KW-0489">Methyltransferase</keyword>
<dbReference type="SUPFAM" id="SSF53335">
    <property type="entry name" value="S-adenosyl-L-methionine-dependent methyltransferases"/>
    <property type="match status" value="1"/>
</dbReference>
<dbReference type="Gene3D" id="3.90.120.10">
    <property type="entry name" value="DNA Methylase, subunit A, domain 2"/>
    <property type="match status" value="1"/>
</dbReference>
<comment type="caution">
    <text evidence="9">The sequence shown here is derived from an EMBL/GenBank/DDBJ whole genome shotgun (WGS) entry which is preliminary data.</text>
</comment>
<keyword evidence="5" id="KW-0680">Restriction system</keyword>
<dbReference type="PANTHER" id="PTHR10629">
    <property type="entry name" value="CYTOSINE-SPECIFIC METHYLTRANSFERASE"/>
    <property type="match status" value="1"/>
</dbReference>
<evidence type="ECO:0000313" key="10">
    <source>
        <dbReference type="Proteomes" id="UP000321413"/>
    </source>
</evidence>
<keyword evidence="3 7" id="KW-0808">Transferase</keyword>
<dbReference type="InterPro" id="IPR029063">
    <property type="entry name" value="SAM-dependent_MTases_sf"/>
</dbReference>
<dbReference type="PANTHER" id="PTHR10629:SF52">
    <property type="entry name" value="DNA (CYTOSINE-5)-METHYLTRANSFERASE 1"/>
    <property type="match status" value="1"/>
</dbReference>
<dbReference type="NCBIfam" id="TIGR00675">
    <property type="entry name" value="dcm"/>
    <property type="match status" value="1"/>
</dbReference>
<feature type="active site" evidence="7">
    <location>
        <position position="103"/>
    </location>
</feature>
<evidence type="ECO:0000256" key="8">
    <source>
        <dbReference type="RuleBase" id="RU000416"/>
    </source>
</evidence>
<comment type="catalytic activity">
    <reaction evidence="6">
        <text>a 2'-deoxycytidine in DNA + S-adenosyl-L-methionine = a 5-methyl-2'-deoxycytidine in DNA + S-adenosyl-L-homocysteine + H(+)</text>
        <dbReference type="Rhea" id="RHEA:13681"/>
        <dbReference type="Rhea" id="RHEA-COMP:11369"/>
        <dbReference type="Rhea" id="RHEA-COMP:11370"/>
        <dbReference type="ChEBI" id="CHEBI:15378"/>
        <dbReference type="ChEBI" id="CHEBI:57856"/>
        <dbReference type="ChEBI" id="CHEBI:59789"/>
        <dbReference type="ChEBI" id="CHEBI:85452"/>
        <dbReference type="ChEBI" id="CHEBI:85454"/>
        <dbReference type="EC" id="2.1.1.37"/>
    </reaction>
</comment>
<reference evidence="9 10" key="1">
    <citation type="submission" date="2019-08" db="EMBL/GenBank/DDBJ databases">
        <title>Massilia golmudensis sp. nov., isolated from sand in the Qinghai-Tibetan Plateau.</title>
        <authorList>
            <person name="Zhang B."/>
        </authorList>
    </citation>
    <scope>NUCLEOTIDE SEQUENCE [LARGE SCALE GENOMIC DNA]</scope>
    <source>
        <strain evidence="9 10">GEM5</strain>
    </source>
</reference>
<dbReference type="PRINTS" id="PR00105">
    <property type="entry name" value="C5METTRFRASE"/>
</dbReference>
<dbReference type="EMBL" id="VPFD01000013">
    <property type="protein sequence ID" value="TXF99467.1"/>
    <property type="molecule type" value="Genomic_DNA"/>
</dbReference>
<evidence type="ECO:0000256" key="4">
    <source>
        <dbReference type="ARBA" id="ARBA00022691"/>
    </source>
</evidence>
<evidence type="ECO:0000256" key="7">
    <source>
        <dbReference type="PROSITE-ProRule" id="PRU01016"/>
    </source>
</evidence>
<evidence type="ECO:0000256" key="1">
    <source>
        <dbReference type="ARBA" id="ARBA00011975"/>
    </source>
</evidence>
<dbReference type="EC" id="2.1.1.37" evidence="1"/>
<dbReference type="GO" id="GO:0009307">
    <property type="term" value="P:DNA restriction-modification system"/>
    <property type="evidence" value="ECO:0007669"/>
    <property type="project" value="UniProtKB-KW"/>
</dbReference>
<evidence type="ECO:0000256" key="2">
    <source>
        <dbReference type="ARBA" id="ARBA00022603"/>
    </source>
</evidence>
<keyword evidence="10" id="KW-1185">Reference proteome</keyword>
<proteinExistence type="inferred from homology"/>
<dbReference type="InterPro" id="IPR050390">
    <property type="entry name" value="C5-Methyltransferase"/>
</dbReference>
<name>A0A5C7FX47_9BURK</name>
<keyword evidence="4 7" id="KW-0949">S-adenosyl-L-methionine</keyword>
<evidence type="ECO:0000256" key="5">
    <source>
        <dbReference type="ARBA" id="ARBA00022747"/>
    </source>
</evidence>
<accession>A0A5C7FX47</accession>
<comment type="similarity">
    <text evidence="7 8">Belongs to the class I-like SAM-binding methyltransferase superfamily. C5-methyltransferase family.</text>
</comment>
<dbReference type="GO" id="GO:0003677">
    <property type="term" value="F:DNA binding"/>
    <property type="evidence" value="ECO:0007669"/>
    <property type="project" value="TreeGrafter"/>
</dbReference>
<organism evidence="9 10">
    <name type="scientific">Massilia arenae</name>
    <dbReference type="NCBI Taxonomy" id="2603288"/>
    <lineage>
        <taxon>Bacteria</taxon>
        <taxon>Pseudomonadati</taxon>
        <taxon>Pseudomonadota</taxon>
        <taxon>Betaproteobacteria</taxon>
        <taxon>Burkholderiales</taxon>
        <taxon>Oxalobacteraceae</taxon>
        <taxon>Telluria group</taxon>
        <taxon>Massilia</taxon>
    </lineage>
</organism>
<dbReference type="AlphaFoldDB" id="A0A5C7FX47"/>
<gene>
    <name evidence="9" type="ORF">FVD38_13270</name>
</gene>